<keyword evidence="1" id="KW-0732">Signal</keyword>
<accession>A0ABU1TUW1</accession>
<evidence type="ECO:0008006" key="4">
    <source>
        <dbReference type="Google" id="ProtNLM"/>
    </source>
</evidence>
<protein>
    <recommendedName>
        <fullName evidence="4">DUF3108 domain-containing protein</fullName>
    </recommendedName>
</protein>
<name>A0ABU1TUW1_9FLAO</name>
<feature type="signal peptide" evidence="1">
    <location>
        <begin position="1"/>
        <end position="18"/>
    </location>
</feature>
<evidence type="ECO:0000256" key="1">
    <source>
        <dbReference type="SAM" id="SignalP"/>
    </source>
</evidence>
<dbReference type="EMBL" id="JAVDVI010000028">
    <property type="protein sequence ID" value="MDR6969660.1"/>
    <property type="molecule type" value="Genomic_DNA"/>
</dbReference>
<reference evidence="2 3" key="1">
    <citation type="submission" date="2023-07" db="EMBL/GenBank/DDBJ databases">
        <title>Sorghum-associated microbial communities from plants grown in Nebraska, USA.</title>
        <authorList>
            <person name="Schachtman D."/>
        </authorList>
    </citation>
    <scope>NUCLEOTIDE SEQUENCE [LARGE SCALE GENOMIC DNA]</scope>
    <source>
        <strain evidence="2 3">3773</strain>
    </source>
</reference>
<evidence type="ECO:0000313" key="2">
    <source>
        <dbReference type="EMBL" id="MDR6969660.1"/>
    </source>
</evidence>
<gene>
    <name evidence="2" type="ORF">J2X31_003694</name>
</gene>
<dbReference type="Proteomes" id="UP001255185">
    <property type="component" value="Unassembled WGS sequence"/>
</dbReference>
<evidence type="ECO:0000313" key="3">
    <source>
        <dbReference type="Proteomes" id="UP001255185"/>
    </source>
</evidence>
<proteinExistence type="predicted"/>
<dbReference type="RefSeq" id="WP_310028945.1">
    <property type="nucleotide sequence ID" value="NZ_JAVDVI010000028.1"/>
</dbReference>
<organism evidence="2 3">
    <name type="scientific">Flavobacterium arsenatis</name>
    <dbReference type="NCBI Taxonomy" id="1484332"/>
    <lineage>
        <taxon>Bacteria</taxon>
        <taxon>Pseudomonadati</taxon>
        <taxon>Bacteroidota</taxon>
        <taxon>Flavobacteriia</taxon>
        <taxon>Flavobacteriales</taxon>
        <taxon>Flavobacteriaceae</taxon>
        <taxon>Flavobacterium</taxon>
    </lineage>
</organism>
<feature type="chain" id="PRO_5047336430" description="DUF3108 domain-containing protein" evidence="1">
    <location>
        <begin position="19"/>
        <end position="257"/>
    </location>
</feature>
<keyword evidence="3" id="KW-1185">Reference proteome</keyword>
<sequence>MKKILTSFLFFKFIILCAQNNNSTYTLKSYDTIRAKTIYRIETNGDSLKMFGNIIKGKLKGEINETIIFSEINGFYISKEYRYQTKEIDGDKSKTYELGYISKLIDNKQLWIQNIGVKKSKDSILTNFPTTTYESFLYIIPKINFSKKGLISKYNIVKPSTFRAKDENAKLTYVADVIIKNKEITTKLKKIILKGTVANFDSIISSYWINDKNEIIIASFGNDIDKTFFRDLNINEYVAFKEIFEEIESGVISIKPK</sequence>
<comment type="caution">
    <text evidence="2">The sequence shown here is derived from an EMBL/GenBank/DDBJ whole genome shotgun (WGS) entry which is preliminary data.</text>
</comment>